<keyword evidence="4 7" id="KW-0808">Transferase</keyword>
<gene>
    <name evidence="7" type="ORF">SAMN04488003_10454</name>
</gene>
<organism evidence="7 8">
    <name type="scientific">Loktanella fryxellensis</name>
    <dbReference type="NCBI Taxonomy" id="245187"/>
    <lineage>
        <taxon>Bacteria</taxon>
        <taxon>Pseudomonadati</taxon>
        <taxon>Pseudomonadota</taxon>
        <taxon>Alphaproteobacteria</taxon>
        <taxon>Rhodobacterales</taxon>
        <taxon>Roseobacteraceae</taxon>
        <taxon>Loktanella</taxon>
    </lineage>
</organism>
<keyword evidence="1" id="KW-0963">Cytoplasm</keyword>
<dbReference type="Pfam" id="PF05175">
    <property type="entry name" value="MTS"/>
    <property type="match status" value="1"/>
</dbReference>
<dbReference type="GO" id="GO:0008170">
    <property type="term" value="F:N-methyltransferase activity"/>
    <property type="evidence" value="ECO:0007669"/>
    <property type="project" value="UniProtKB-ARBA"/>
</dbReference>
<dbReference type="PANTHER" id="PTHR47816">
    <property type="entry name" value="RIBOSOMAL RNA SMALL SUBUNIT METHYLTRANSFERASE C"/>
    <property type="match status" value="1"/>
</dbReference>
<dbReference type="SUPFAM" id="SSF53335">
    <property type="entry name" value="S-adenosyl-L-methionine-dependent methyltransferases"/>
    <property type="match status" value="1"/>
</dbReference>
<dbReference type="GO" id="GO:0032259">
    <property type="term" value="P:methylation"/>
    <property type="evidence" value="ECO:0007669"/>
    <property type="project" value="UniProtKB-KW"/>
</dbReference>
<protein>
    <submittedName>
        <fullName evidence="7">16S rRNA m(2)G 1207 methyltransferase</fullName>
    </submittedName>
</protein>
<name>A0A1H8AXR5_9RHOB</name>
<evidence type="ECO:0000256" key="1">
    <source>
        <dbReference type="ARBA" id="ARBA00022490"/>
    </source>
</evidence>
<dbReference type="PROSITE" id="PS00092">
    <property type="entry name" value="N6_MTASE"/>
    <property type="match status" value="1"/>
</dbReference>
<dbReference type="GO" id="GO:0003676">
    <property type="term" value="F:nucleic acid binding"/>
    <property type="evidence" value="ECO:0007669"/>
    <property type="project" value="InterPro"/>
</dbReference>
<dbReference type="OrthoDB" id="9816072at2"/>
<reference evidence="7 8" key="1">
    <citation type="submission" date="2016-10" db="EMBL/GenBank/DDBJ databases">
        <authorList>
            <person name="de Groot N.N."/>
        </authorList>
    </citation>
    <scope>NUCLEOTIDE SEQUENCE [LARGE SCALE GENOMIC DNA]</scope>
    <source>
        <strain evidence="7 8">DSM 16213</strain>
    </source>
</reference>
<evidence type="ECO:0000256" key="5">
    <source>
        <dbReference type="ARBA" id="ARBA00022691"/>
    </source>
</evidence>
<accession>A0A1H8AXR5</accession>
<sequence>MAATSRLQTVIDDGLLTLPAGPVTVMRPTADYDLSPLAGHEIRIAQGFAPDAAAFAQAGFAVTQVATAAPTMIVVVPRSKALARSMIAQACAGAELVIVDGQRTDGIDSLLRDVRAVLGEVPSLPKAKGRLFWFAATPAFADWAAPAPVQGDHGFYTTAGVFSDGAVDRGSALLAAALPEKLPARMGDLGAGWGYLAHAVLACDGVKSLDLIEAEALSLDCARLNVTDPRATFHWADALTHTVKPKWDGIVMNPPFHTGSKGTPALGQGFIAAASRLLAPHGKLWMVANRHLPYEAALRERFRNVGELPGDGAYKLFHATRPIAG</sequence>
<proteinExistence type="predicted"/>
<feature type="domain" description="Methyltransferase small" evidence="6">
    <location>
        <begin position="155"/>
        <end position="317"/>
    </location>
</feature>
<keyword evidence="8" id="KW-1185">Reference proteome</keyword>
<evidence type="ECO:0000256" key="2">
    <source>
        <dbReference type="ARBA" id="ARBA00022552"/>
    </source>
</evidence>
<dbReference type="GO" id="GO:0006364">
    <property type="term" value="P:rRNA processing"/>
    <property type="evidence" value="ECO:0007669"/>
    <property type="project" value="UniProtKB-KW"/>
</dbReference>
<keyword evidence="2" id="KW-0698">rRNA processing</keyword>
<evidence type="ECO:0000256" key="4">
    <source>
        <dbReference type="ARBA" id="ARBA00022679"/>
    </source>
</evidence>
<evidence type="ECO:0000259" key="6">
    <source>
        <dbReference type="Pfam" id="PF05175"/>
    </source>
</evidence>
<dbReference type="InterPro" id="IPR002052">
    <property type="entry name" value="DNA_methylase_N6_adenine_CS"/>
</dbReference>
<evidence type="ECO:0000256" key="3">
    <source>
        <dbReference type="ARBA" id="ARBA00022603"/>
    </source>
</evidence>
<evidence type="ECO:0000313" key="8">
    <source>
        <dbReference type="Proteomes" id="UP000199585"/>
    </source>
</evidence>
<dbReference type="EMBL" id="FOCI01000004">
    <property type="protein sequence ID" value="SEM74578.1"/>
    <property type="molecule type" value="Genomic_DNA"/>
</dbReference>
<dbReference type="AlphaFoldDB" id="A0A1H8AXR5"/>
<dbReference type="PANTHER" id="PTHR47816:SF4">
    <property type="entry name" value="RIBOSOMAL RNA SMALL SUBUNIT METHYLTRANSFERASE C"/>
    <property type="match status" value="1"/>
</dbReference>
<dbReference type="InterPro" id="IPR029063">
    <property type="entry name" value="SAM-dependent_MTases_sf"/>
</dbReference>
<dbReference type="Proteomes" id="UP000199585">
    <property type="component" value="Unassembled WGS sequence"/>
</dbReference>
<dbReference type="GO" id="GO:0008757">
    <property type="term" value="F:S-adenosylmethionine-dependent methyltransferase activity"/>
    <property type="evidence" value="ECO:0007669"/>
    <property type="project" value="InterPro"/>
</dbReference>
<dbReference type="RefSeq" id="WP_089899409.1">
    <property type="nucleotide sequence ID" value="NZ_FOCI01000004.1"/>
</dbReference>
<dbReference type="CDD" id="cd02440">
    <property type="entry name" value="AdoMet_MTases"/>
    <property type="match status" value="1"/>
</dbReference>
<dbReference type="STRING" id="245187.SAMN04488003_10454"/>
<keyword evidence="3 7" id="KW-0489">Methyltransferase</keyword>
<dbReference type="Gene3D" id="3.40.50.150">
    <property type="entry name" value="Vaccinia Virus protein VP39"/>
    <property type="match status" value="1"/>
</dbReference>
<dbReference type="InterPro" id="IPR007848">
    <property type="entry name" value="Small_mtfrase_dom"/>
</dbReference>
<keyword evidence="5" id="KW-0949">S-adenosyl-L-methionine</keyword>
<evidence type="ECO:0000313" key="7">
    <source>
        <dbReference type="EMBL" id="SEM74578.1"/>
    </source>
</evidence>
<dbReference type="InterPro" id="IPR046977">
    <property type="entry name" value="RsmC/RlmG"/>
</dbReference>